<dbReference type="Proteomes" id="UP000235145">
    <property type="component" value="Unassembled WGS sequence"/>
</dbReference>
<keyword evidence="3" id="KW-1185">Reference proteome</keyword>
<sequence length="83" mass="9357">MASNEKGKGPEKVSVQDSDSDDEVFYFNFLDFSQETFKPPSNLCNSPFLNFLCDENMLKRGIDGSGDDNNQRNVNEVEHGHIP</sequence>
<protein>
    <submittedName>
        <fullName evidence="2">Uncharacterized protein</fullName>
    </submittedName>
</protein>
<evidence type="ECO:0000256" key="1">
    <source>
        <dbReference type="SAM" id="MobiDB-lite"/>
    </source>
</evidence>
<evidence type="ECO:0000313" key="3">
    <source>
        <dbReference type="Proteomes" id="UP000235145"/>
    </source>
</evidence>
<accession>A0A9R1V2V5</accession>
<gene>
    <name evidence="2" type="ORF">LSAT_V11C700367550</name>
</gene>
<comment type="caution">
    <text evidence="2">The sequence shown here is derived from an EMBL/GenBank/DDBJ whole genome shotgun (WGS) entry which is preliminary data.</text>
</comment>
<dbReference type="EMBL" id="NBSK02000007">
    <property type="protein sequence ID" value="KAJ0197261.1"/>
    <property type="molecule type" value="Genomic_DNA"/>
</dbReference>
<name>A0A9R1V2V5_LACSA</name>
<reference evidence="2 3" key="1">
    <citation type="journal article" date="2017" name="Nat. Commun.">
        <title>Genome assembly with in vitro proximity ligation data and whole-genome triplication in lettuce.</title>
        <authorList>
            <person name="Reyes-Chin-Wo S."/>
            <person name="Wang Z."/>
            <person name="Yang X."/>
            <person name="Kozik A."/>
            <person name="Arikit S."/>
            <person name="Song C."/>
            <person name="Xia L."/>
            <person name="Froenicke L."/>
            <person name="Lavelle D.O."/>
            <person name="Truco M.J."/>
            <person name="Xia R."/>
            <person name="Zhu S."/>
            <person name="Xu C."/>
            <person name="Xu H."/>
            <person name="Xu X."/>
            <person name="Cox K."/>
            <person name="Korf I."/>
            <person name="Meyers B.C."/>
            <person name="Michelmore R.W."/>
        </authorList>
    </citation>
    <scope>NUCLEOTIDE SEQUENCE [LARGE SCALE GENOMIC DNA]</scope>
    <source>
        <strain evidence="3">cv. Salinas</strain>
        <tissue evidence="2">Seedlings</tissue>
    </source>
</reference>
<feature type="region of interest" description="Disordered" evidence="1">
    <location>
        <begin position="60"/>
        <end position="83"/>
    </location>
</feature>
<evidence type="ECO:0000313" key="2">
    <source>
        <dbReference type="EMBL" id="KAJ0197261.1"/>
    </source>
</evidence>
<proteinExistence type="predicted"/>
<organism evidence="2 3">
    <name type="scientific">Lactuca sativa</name>
    <name type="common">Garden lettuce</name>
    <dbReference type="NCBI Taxonomy" id="4236"/>
    <lineage>
        <taxon>Eukaryota</taxon>
        <taxon>Viridiplantae</taxon>
        <taxon>Streptophyta</taxon>
        <taxon>Embryophyta</taxon>
        <taxon>Tracheophyta</taxon>
        <taxon>Spermatophyta</taxon>
        <taxon>Magnoliopsida</taxon>
        <taxon>eudicotyledons</taxon>
        <taxon>Gunneridae</taxon>
        <taxon>Pentapetalae</taxon>
        <taxon>asterids</taxon>
        <taxon>campanulids</taxon>
        <taxon>Asterales</taxon>
        <taxon>Asteraceae</taxon>
        <taxon>Cichorioideae</taxon>
        <taxon>Cichorieae</taxon>
        <taxon>Lactucinae</taxon>
        <taxon>Lactuca</taxon>
    </lineage>
</organism>
<dbReference type="AlphaFoldDB" id="A0A9R1V2V5"/>